<proteinExistence type="predicted"/>
<dbReference type="RefSeq" id="WP_061774680.1">
    <property type="nucleotide sequence ID" value="NZ_BAAAXH010000077.1"/>
</dbReference>
<dbReference type="AlphaFoldDB" id="A0A2A5SBF6"/>
<evidence type="ECO:0000313" key="2">
    <source>
        <dbReference type="Proteomes" id="UP000501945"/>
    </source>
</evidence>
<accession>A0A2A5SBF6</accession>
<dbReference type="GeneID" id="93296381"/>
<dbReference type="GO" id="GO:0005886">
    <property type="term" value="C:plasma membrane"/>
    <property type="evidence" value="ECO:0007669"/>
    <property type="project" value="TreeGrafter"/>
</dbReference>
<dbReference type="InterPro" id="IPR052712">
    <property type="entry name" value="Acid_resist_chaperone_HdeD"/>
</dbReference>
<protein>
    <submittedName>
        <fullName evidence="1">Uncharacterized protein</fullName>
    </submittedName>
</protein>
<name>A0A2A5SBF6_9LACT</name>
<dbReference type="EMBL" id="CP047616">
    <property type="protein sequence ID" value="QIW54850.1"/>
    <property type="molecule type" value="Genomic_DNA"/>
</dbReference>
<reference evidence="1 2" key="1">
    <citation type="submission" date="2019-12" db="EMBL/GenBank/DDBJ databases">
        <title>Whole genome sequences of Lactococcus raffinolactis strains isolated from sewage.</title>
        <authorList>
            <person name="Ybazeta G."/>
            <person name="Ross M."/>
            <person name="Brabant-Kirwan D."/>
            <person name="Saleh M."/>
            <person name="Dillon J.A."/>
            <person name="Splinter K."/>
            <person name="Nokhbeh R."/>
        </authorList>
    </citation>
    <scope>NUCLEOTIDE SEQUENCE [LARGE SCALE GENOMIC DNA]</scope>
    <source>
        <strain evidence="1 2">Lr_19_5</strain>
    </source>
</reference>
<dbReference type="OrthoDB" id="2456403at2"/>
<dbReference type="Pfam" id="PF03729">
    <property type="entry name" value="DUF308"/>
    <property type="match status" value="2"/>
</dbReference>
<gene>
    <name evidence="1" type="ORF">GU336_12325</name>
</gene>
<evidence type="ECO:0000313" key="1">
    <source>
        <dbReference type="EMBL" id="QIW54850.1"/>
    </source>
</evidence>
<dbReference type="PANTHER" id="PTHR34989">
    <property type="entry name" value="PROTEIN HDED"/>
    <property type="match status" value="1"/>
</dbReference>
<dbReference type="PANTHER" id="PTHR34989:SF1">
    <property type="entry name" value="PROTEIN HDED"/>
    <property type="match status" value="1"/>
</dbReference>
<dbReference type="InterPro" id="IPR005325">
    <property type="entry name" value="DUF308_memb"/>
</dbReference>
<organism evidence="1 2">
    <name type="scientific">Pseudolactococcus raffinolactis</name>
    <dbReference type="NCBI Taxonomy" id="1366"/>
    <lineage>
        <taxon>Bacteria</taxon>
        <taxon>Bacillati</taxon>
        <taxon>Bacillota</taxon>
        <taxon>Bacilli</taxon>
        <taxon>Lactobacillales</taxon>
        <taxon>Streptococcaceae</taxon>
        <taxon>Pseudolactococcus</taxon>
    </lineage>
</organism>
<sequence>MLTSKKRFNLVHFILGLVLFVTGVVSIFNPLSSLIAIVVVFAISAIFEGIIQLVFRSRLHEYTGYKANSVLVLGILDILIGLFLLFNMTVGILALPYIFSVWFIIDSIGELIVSDIFKSINTGYYWFKIILNILGLVLGIMMLFNPIVSALTLSLLVGFYFLSSGIDFIVTSF</sequence>
<dbReference type="Proteomes" id="UP000501945">
    <property type="component" value="Chromosome"/>
</dbReference>